<evidence type="ECO:0000313" key="2">
    <source>
        <dbReference type="EMBL" id="RZS29680.1"/>
    </source>
</evidence>
<feature type="transmembrane region" description="Helical" evidence="1">
    <location>
        <begin position="74"/>
        <end position="93"/>
    </location>
</feature>
<gene>
    <name evidence="2" type="ORF">EV193_11985</name>
</gene>
<keyword evidence="1" id="KW-0812">Transmembrane</keyword>
<dbReference type="AlphaFoldDB" id="A0A4Q7KEM4"/>
<dbReference type="OrthoDB" id="3630320at2"/>
<dbReference type="Proteomes" id="UP000294257">
    <property type="component" value="Unassembled WGS sequence"/>
</dbReference>
<protein>
    <submittedName>
        <fullName evidence="2">Uncharacterized protein</fullName>
    </submittedName>
</protein>
<keyword evidence="3" id="KW-1185">Reference proteome</keyword>
<sequence>MITRVLLGLAGLAGLAWGGVLVYELVDRSFDEGIAIGTWFVAGPVVHDLLVAPVVAVVGVLVTRVLPAPFRAPVAVGAGLTALLALLAFPLLWRLDPAPVNPGLHDGDYPMALAVMIAVVWLGVLVSCLLARWRLSRRREDLS</sequence>
<feature type="transmembrane region" description="Helical" evidence="1">
    <location>
        <begin position="34"/>
        <end position="62"/>
    </location>
</feature>
<evidence type="ECO:0000256" key="1">
    <source>
        <dbReference type="SAM" id="Phobius"/>
    </source>
</evidence>
<comment type="caution">
    <text evidence="2">The sequence shown here is derived from an EMBL/GenBank/DDBJ whole genome shotgun (WGS) entry which is preliminary data.</text>
</comment>
<feature type="transmembrane region" description="Helical" evidence="1">
    <location>
        <begin position="113"/>
        <end position="133"/>
    </location>
</feature>
<reference evidence="2 3" key="1">
    <citation type="submission" date="2019-02" db="EMBL/GenBank/DDBJ databases">
        <title>Genomic Encyclopedia of Type Strains, Phase IV (KMG-IV): sequencing the most valuable type-strain genomes for metagenomic binning, comparative biology and taxonomic classification.</title>
        <authorList>
            <person name="Goeker M."/>
        </authorList>
    </citation>
    <scope>NUCLEOTIDE SEQUENCE [LARGE SCALE GENOMIC DNA]</scope>
    <source>
        <strain evidence="2 3">DSM 101727</strain>
    </source>
</reference>
<evidence type="ECO:0000313" key="3">
    <source>
        <dbReference type="Proteomes" id="UP000294257"/>
    </source>
</evidence>
<organism evidence="2 3">
    <name type="scientific">Herbihabitans rhizosphaerae</name>
    <dbReference type="NCBI Taxonomy" id="1872711"/>
    <lineage>
        <taxon>Bacteria</taxon>
        <taxon>Bacillati</taxon>
        <taxon>Actinomycetota</taxon>
        <taxon>Actinomycetes</taxon>
        <taxon>Pseudonocardiales</taxon>
        <taxon>Pseudonocardiaceae</taxon>
        <taxon>Herbihabitans</taxon>
    </lineage>
</organism>
<dbReference type="EMBL" id="SGWQ01000019">
    <property type="protein sequence ID" value="RZS29680.1"/>
    <property type="molecule type" value="Genomic_DNA"/>
</dbReference>
<keyword evidence="1" id="KW-0472">Membrane</keyword>
<proteinExistence type="predicted"/>
<keyword evidence="1" id="KW-1133">Transmembrane helix</keyword>
<name>A0A4Q7KEM4_9PSEU</name>
<dbReference type="RefSeq" id="WP_130348805.1">
    <property type="nucleotide sequence ID" value="NZ_SGWQ01000019.1"/>
</dbReference>
<accession>A0A4Q7KEM4</accession>